<dbReference type="AlphaFoldDB" id="A0A3L6TAN6"/>
<protein>
    <submittedName>
        <fullName evidence="2">Uncharacterized protein</fullName>
    </submittedName>
</protein>
<dbReference type="STRING" id="4540.A0A3L6TAN6"/>
<comment type="caution">
    <text evidence="2">The sequence shown here is derived from an EMBL/GenBank/DDBJ whole genome shotgun (WGS) entry which is preliminary data.</text>
</comment>
<sequence length="103" mass="11353">MRSSVLSPAWRRRWESVPGLDVDLDGVRSWETAAGFLERCADPVRRVRIRGVPLGLAGRADSWVRGASPPASGPARSPWSSPPATRPPRCRRSSRATPPRWPS</sequence>
<dbReference type="EMBL" id="PQIB02000002">
    <property type="protein sequence ID" value="RLN34557.1"/>
    <property type="molecule type" value="Genomic_DNA"/>
</dbReference>
<reference evidence="3" key="1">
    <citation type="journal article" date="2019" name="Nat. Commun.">
        <title>The genome of broomcorn millet.</title>
        <authorList>
            <person name="Zou C."/>
            <person name="Miki D."/>
            <person name="Li D."/>
            <person name="Tang Q."/>
            <person name="Xiao L."/>
            <person name="Rajput S."/>
            <person name="Deng P."/>
            <person name="Jia W."/>
            <person name="Huang R."/>
            <person name="Zhang M."/>
            <person name="Sun Y."/>
            <person name="Hu J."/>
            <person name="Fu X."/>
            <person name="Schnable P.S."/>
            <person name="Li F."/>
            <person name="Zhang H."/>
            <person name="Feng B."/>
            <person name="Zhu X."/>
            <person name="Liu R."/>
            <person name="Schnable J.C."/>
            <person name="Zhu J.-K."/>
            <person name="Zhang H."/>
        </authorList>
    </citation>
    <scope>NUCLEOTIDE SEQUENCE [LARGE SCALE GENOMIC DNA]</scope>
</reference>
<gene>
    <name evidence="2" type="ORF">C2845_PM03G23320</name>
</gene>
<feature type="region of interest" description="Disordered" evidence="1">
    <location>
        <begin position="59"/>
        <end position="103"/>
    </location>
</feature>
<proteinExistence type="predicted"/>
<evidence type="ECO:0000256" key="1">
    <source>
        <dbReference type="SAM" id="MobiDB-lite"/>
    </source>
</evidence>
<organism evidence="2 3">
    <name type="scientific">Panicum miliaceum</name>
    <name type="common">Proso millet</name>
    <name type="synonym">Broomcorn millet</name>
    <dbReference type="NCBI Taxonomy" id="4540"/>
    <lineage>
        <taxon>Eukaryota</taxon>
        <taxon>Viridiplantae</taxon>
        <taxon>Streptophyta</taxon>
        <taxon>Embryophyta</taxon>
        <taxon>Tracheophyta</taxon>
        <taxon>Spermatophyta</taxon>
        <taxon>Magnoliopsida</taxon>
        <taxon>Liliopsida</taxon>
        <taxon>Poales</taxon>
        <taxon>Poaceae</taxon>
        <taxon>PACMAD clade</taxon>
        <taxon>Panicoideae</taxon>
        <taxon>Panicodae</taxon>
        <taxon>Paniceae</taxon>
        <taxon>Panicinae</taxon>
        <taxon>Panicum</taxon>
        <taxon>Panicum sect. Panicum</taxon>
    </lineage>
</organism>
<dbReference type="Proteomes" id="UP000275267">
    <property type="component" value="Unassembled WGS sequence"/>
</dbReference>
<feature type="compositionally biased region" description="Low complexity" evidence="1">
    <location>
        <begin position="65"/>
        <end position="79"/>
    </location>
</feature>
<keyword evidence="3" id="KW-1185">Reference proteome</keyword>
<name>A0A3L6TAN6_PANMI</name>
<accession>A0A3L6TAN6</accession>
<evidence type="ECO:0000313" key="2">
    <source>
        <dbReference type="EMBL" id="RLN34557.1"/>
    </source>
</evidence>
<evidence type="ECO:0000313" key="3">
    <source>
        <dbReference type="Proteomes" id="UP000275267"/>
    </source>
</evidence>